<accession>A0AAV7FD75</accession>
<dbReference type="EMBL" id="JAINDJ010000002">
    <property type="protein sequence ID" value="KAG9458554.1"/>
    <property type="molecule type" value="Genomic_DNA"/>
</dbReference>
<dbReference type="Proteomes" id="UP000825729">
    <property type="component" value="Unassembled WGS sequence"/>
</dbReference>
<proteinExistence type="predicted"/>
<dbReference type="AlphaFoldDB" id="A0AAV7FD75"/>
<evidence type="ECO:0000313" key="1">
    <source>
        <dbReference type="EMBL" id="KAG9458554.1"/>
    </source>
</evidence>
<evidence type="ECO:0000313" key="2">
    <source>
        <dbReference type="Proteomes" id="UP000825729"/>
    </source>
</evidence>
<protein>
    <submittedName>
        <fullName evidence="1">Uncharacterized protein</fullName>
    </submittedName>
</protein>
<comment type="caution">
    <text evidence="1">The sequence shown here is derived from an EMBL/GenBank/DDBJ whole genome shotgun (WGS) entry which is preliminary data.</text>
</comment>
<sequence length="78" mass="8683">MEINQMDTSSTLTRNKSVGQMPLPCYGPADIASQAIAIDSNKGTVKRKRQRSASPTTVPVHEQNRIQSFQEIGFYQID</sequence>
<name>A0AAV7FD75_ARIFI</name>
<keyword evidence="2" id="KW-1185">Reference proteome</keyword>
<gene>
    <name evidence="1" type="ORF">H6P81_003062</name>
</gene>
<reference evidence="1 2" key="1">
    <citation type="submission" date="2021-07" db="EMBL/GenBank/DDBJ databases">
        <title>The Aristolochia fimbriata genome: insights into angiosperm evolution, floral development and chemical biosynthesis.</title>
        <authorList>
            <person name="Jiao Y."/>
        </authorList>
    </citation>
    <scope>NUCLEOTIDE SEQUENCE [LARGE SCALE GENOMIC DNA]</scope>
    <source>
        <strain evidence="1">IBCAS-2021</strain>
        <tissue evidence="1">Leaf</tissue>
    </source>
</reference>
<organism evidence="1 2">
    <name type="scientific">Aristolochia fimbriata</name>
    <name type="common">White veined hardy Dutchman's pipe vine</name>
    <dbReference type="NCBI Taxonomy" id="158543"/>
    <lineage>
        <taxon>Eukaryota</taxon>
        <taxon>Viridiplantae</taxon>
        <taxon>Streptophyta</taxon>
        <taxon>Embryophyta</taxon>
        <taxon>Tracheophyta</taxon>
        <taxon>Spermatophyta</taxon>
        <taxon>Magnoliopsida</taxon>
        <taxon>Magnoliidae</taxon>
        <taxon>Piperales</taxon>
        <taxon>Aristolochiaceae</taxon>
        <taxon>Aristolochia</taxon>
    </lineage>
</organism>